<sequence length="544" mass="62466">MANNIVEVADDTIQKESYLGGIKKKVKRNIYRWHRIIGLITMIPVIFWCISGMMHPFMSHWFKVKLAHEFVKPEAVNQAQIKLSLQEVLNKNEITEFKNFRIVSFNDQTYYQVKRVSNRLAYFNATDAKMLENGDKKYAEFLARYFTEDPKSAIKSIEEITDFDEEYAYVNRLLPVWKVSFDRADGMDIYVETEQTRLANFNENRRKAFLWVFRTFHNWDFLTKISNNTLRIFIMIGFLAIIIISMISGLVIYGFMWGKFKKPRNANDKVGILRKYHRQIGLWVAFVTFTFAFSGAYHATKKLTPDERIKYFYQPSIKTADLQTATLALPLDWAKVSNLSLATIDDKLYYQVYTKSEEKGAWKKEQQDKAEKMSEGKKPDAKPNVAYYDVQTASLLLDGIMLHAKALVGHFIEQGKTGGDPACCELGESAETSEDESTLPAIASTSYLTKFDKEYGFVNKRLPVVKLALATDNHLTYYVEPATSRLAAQIVDSDRREGLSFGVLHKFLLMDWAGKDIRDIATIFSALGVLVVSLFGLALFLKVK</sequence>
<evidence type="ECO:0008006" key="4">
    <source>
        <dbReference type="Google" id="ProtNLM"/>
    </source>
</evidence>
<organism evidence="2 3">
    <name type="scientific">Arcicella rosea</name>
    <dbReference type="NCBI Taxonomy" id="502909"/>
    <lineage>
        <taxon>Bacteria</taxon>
        <taxon>Pseudomonadati</taxon>
        <taxon>Bacteroidota</taxon>
        <taxon>Cytophagia</taxon>
        <taxon>Cytophagales</taxon>
        <taxon>Flectobacillaceae</taxon>
        <taxon>Arcicella</taxon>
    </lineage>
</organism>
<dbReference type="InterPro" id="IPR005625">
    <property type="entry name" value="PepSY-ass_TM"/>
</dbReference>
<feature type="transmembrane region" description="Helical" evidence="1">
    <location>
        <begin position="280"/>
        <end position="300"/>
    </location>
</feature>
<dbReference type="EMBL" id="JACHKT010000003">
    <property type="protein sequence ID" value="MBB6002101.1"/>
    <property type="molecule type" value="Genomic_DNA"/>
</dbReference>
<feature type="transmembrane region" description="Helical" evidence="1">
    <location>
        <begin position="520"/>
        <end position="541"/>
    </location>
</feature>
<dbReference type="RefSeq" id="WP_184130466.1">
    <property type="nucleotide sequence ID" value="NZ_JACHKT010000003.1"/>
</dbReference>
<keyword evidence="1" id="KW-0812">Transmembrane</keyword>
<name>A0A841ERN7_9BACT</name>
<keyword evidence="3" id="KW-1185">Reference proteome</keyword>
<feature type="transmembrane region" description="Helical" evidence="1">
    <location>
        <begin position="33"/>
        <end position="53"/>
    </location>
</feature>
<keyword evidence="1" id="KW-1133">Transmembrane helix</keyword>
<protein>
    <recommendedName>
        <fullName evidence="4">PepSY-associated TM region</fullName>
    </recommendedName>
</protein>
<keyword evidence="1" id="KW-0472">Membrane</keyword>
<dbReference type="Pfam" id="PF03929">
    <property type="entry name" value="PepSY_TM"/>
    <property type="match status" value="1"/>
</dbReference>
<dbReference type="PANTHER" id="PTHR34219">
    <property type="entry name" value="IRON-REGULATED INNER MEMBRANE PROTEIN-RELATED"/>
    <property type="match status" value="1"/>
</dbReference>
<proteinExistence type="predicted"/>
<dbReference type="Proteomes" id="UP000524404">
    <property type="component" value="Unassembled WGS sequence"/>
</dbReference>
<comment type="caution">
    <text evidence="2">The sequence shown here is derived from an EMBL/GenBank/DDBJ whole genome shotgun (WGS) entry which is preliminary data.</text>
</comment>
<accession>A0A841ERN7</accession>
<dbReference type="AlphaFoldDB" id="A0A841ERN7"/>
<feature type="transmembrane region" description="Helical" evidence="1">
    <location>
        <begin position="232"/>
        <end position="260"/>
    </location>
</feature>
<dbReference type="PANTHER" id="PTHR34219:SF3">
    <property type="entry name" value="BLL7967 PROTEIN"/>
    <property type="match status" value="1"/>
</dbReference>
<gene>
    <name evidence="2" type="ORF">HNP25_000750</name>
</gene>
<evidence type="ECO:0000256" key="1">
    <source>
        <dbReference type="SAM" id="Phobius"/>
    </source>
</evidence>
<evidence type="ECO:0000313" key="2">
    <source>
        <dbReference type="EMBL" id="MBB6002101.1"/>
    </source>
</evidence>
<reference evidence="2 3" key="1">
    <citation type="submission" date="2020-08" db="EMBL/GenBank/DDBJ databases">
        <title>Functional genomics of gut bacteria from endangered species of beetles.</title>
        <authorList>
            <person name="Carlos-Shanley C."/>
        </authorList>
    </citation>
    <scope>NUCLEOTIDE SEQUENCE [LARGE SCALE GENOMIC DNA]</scope>
    <source>
        <strain evidence="2 3">S00070</strain>
    </source>
</reference>
<evidence type="ECO:0000313" key="3">
    <source>
        <dbReference type="Proteomes" id="UP000524404"/>
    </source>
</evidence>